<evidence type="ECO:0000313" key="3">
    <source>
        <dbReference type="EMBL" id="KAJ5599924.1"/>
    </source>
</evidence>
<dbReference type="Proteomes" id="UP001216150">
    <property type="component" value="Unassembled WGS sequence"/>
</dbReference>
<name>A0AAD6H103_9EURO</name>
<dbReference type="SUPFAM" id="SSF56112">
    <property type="entry name" value="Protein kinase-like (PK-like)"/>
    <property type="match status" value="1"/>
</dbReference>
<gene>
    <name evidence="3" type="ORF">N7450_000991</name>
</gene>
<evidence type="ECO:0000313" key="4">
    <source>
        <dbReference type="Proteomes" id="UP001216150"/>
    </source>
</evidence>
<dbReference type="InterPro" id="IPR002575">
    <property type="entry name" value="Aminoglycoside_PTrfase"/>
</dbReference>
<feature type="region of interest" description="Disordered" evidence="1">
    <location>
        <begin position="1"/>
        <end position="24"/>
    </location>
</feature>
<dbReference type="Pfam" id="PF01636">
    <property type="entry name" value="APH"/>
    <property type="match status" value="1"/>
</dbReference>
<dbReference type="EMBL" id="JAQJAC010000001">
    <property type="protein sequence ID" value="KAJ5599924.1"/>
    <property type="molecule type" value="Genomic_DNA"/>
</dbReference>
<organism evidence="3 4">
    <name type="scientific">Penicillium hetheringtonii</name>
    <dbReference type="NCBI Taxonomy" id="911720"/>
    <lineage>
        <taxon>Eukaryota</taxon>
        <taxon>Fungi</taxon>
        <taxon>Dikarya</taxon>
        <taxon>Ascomycota</taxon>
        <taxon>Pezizomycotina</taxon>
        <taxon>Eurotiomycetes</taxon>
        <taxon>Eurotiomycetidae</taxon>
        <taxon>Eurotiales</taxon>
        <taxon>Aspergillaceae</taxon>
        <taxon>Penicillium</taxon>
    </lineage>
</organism>
<dbReference type="AlphaFoldDB" id="A0AAD6H103"/>
<evidence type="ECO:0000259" key="2">
    <source>
        <dbReference type="Pfam" id="PF01636"/>
    </source>
</evidence>
<keyword evidence="4" id="KW-1185">Reference proteome</keyword>
<proteinExistence type="predicted"/>
<dbReference type="Gene3D" id="3.90.1200.10">
    <property type="match status" value="1"/>
</dbReference>
<sequence length="211" mass="23921">MGSVKPKSPTSHPAADTSEPRDNILPNVGRIVSLGFLWGSHARQNVDAGPFHSSQDWMSSRLAFARNDCEKLLAKFRTEEGRGDDRKREIIQIESTQVIISKLEGLVHRLFLRTSQLPEPTMITHDDLNNHSIMVNDNGKLMGVLDWACVSALPLWKACYYPRFLQGPSRFSISDIKMYEEIESESDEEGFGYFSDLCEWETIISTTDIHC</sequence>
<reference evidence="3 4" key="1">
    <citation type="journal article" date="2023" name="IMA Fungus">
        <title>Comparative genomic study of the Penicillium genus elucidates a diverse pangenome and 15 lateral gene transfer events.</title>
        <authorList>
            <person name="Petersen C."/>
            <person name="Sorensen T."/>
            <person name="Nielsen M.R."/>
            <person name="Sondergaard T.E."/>
            <person name="Sorensen J.L."/>
            <person name="Fitzpatrick D.A."/>
            <person name="Frisvad J.C."/>
            <person name="Nielsen K.L."/>
        </authorList>
    </citation>
    <scope>NUCLEOTIDE SEQUENCE [LARGE SCALE GENOMIC DNA]</scope>
    <source>
        <strain evidence="3 4">IBT 29057</strain>
    </source>
</reference>
<protein>
    <recommendedName>
        <fullName evidence="2">Aminoglycoside phosphotransferase domain-containing protein</fullName>
    </recommendedName>
</protein>
<comment type="caution">
    <text evidence="3">The sequence shown here is derived from an EMBL/GenBank/DDBJ whole genome shotgun (WGS) entry which is preliminary data.</text>
</comment>
<accession>A0AAD6H103</accession>
<feature type="domain" description="Aminoglycoside phosphotransferase" evidence="2">
    <location>
        <begin position="114"/>
        <end position="151"/>
    </location>
</feature>
<evidence type="ECO:0000256" key="1">
    <source>
        <dbReference type="SAM" id="MobiDB-lite"/>
    </source>
</evidence>
<dbReference type="InterPro" id="IPR011009">
    <property type="entry name" value="Kinase-like_dom_sf"/>
</dbReference>